<sequence>MYRKAVFFNRARIEKEKIPYTFTTIQQEVLYEPEKLV</sequence>
<name>A0A0F5I2N5_BACTR</name>
<comment type="caution">
    <text evidence="1">The sequence shown here is derived from an EMBL/GenBank/DDBJ whole genome shotgun (WGS) entry which is preliminary data.</text>
</comment>
<evidence type="ECO:0000313" key="2">
    <source>
        <dbReference type="Proteomes" id="UP000031563"/>
    </source>
</evidence>
<dbReference type="STRING" id="1221996.QY95_02363"/>
<proteinExistence type="predicted"/>
<accession>A0A0F5HVY5</accession>
<organism evidence="1 2">
    <name type="scientific">Bacillus thermotolerans</name>
    <name type="common">Quasibacillus thermotolerans</name>
    <dbReference type="NCBI Taxonomy" id="1221996"/>
    <lineage>
        <taxon>Bacteria</taxon>
        <taxon>Bacillati</taxon>
        <taxon>Bacillota</taxon>
        <taxon>Bacilli</taxon>
        <taxon>Bacillales</taxon>
        <taxon>Bacillaceae</taxon>
        <taxon>Bacillus</taxon>
    </lineage>
</organism>
<keyword evidence="2" id="KW-1185">Reference proteome</keyword>
<reference evidence="1" key="1">
    <citation type="submission" date="2015-02" db="EMBL/GenBank/DDBJ databases">
        <title>Genome Assembly of Bacillaceae bacterium MTCC 8252.</title>
        <authorList>
            <person name="Verma A."/>
            <person name="Khatri I."/>
            <person name="Mual P."/>
            <person name="Subramanian S."/>
            <person name="Krishnamurthi S."/>
        </authorList>
    </citation>
    <scope>NUCLEOTIDE SEQUENCE [LARGE SCALE GENOMIC DNA]</scope>
    <source>
        <strain evidence="1">MTCC 8252</strain>
    </source>
</reference>
<dbReference type="EMBL" id="JWIR02000041">
    <property type="protein sequence ID" value="KKB39515.1"/>
    <property type="molecule type" value="Genomic_DNA"/>
</dbReference>
<accession>A0A0F5I2N5</accession>
<evidence type="ECO:0000313" key="1">
    <source>
        <dbReference type="EMBL" id="KKB39515.1"/>
    </source>
</evidence>
<dbReference type="Proteomes" id="UP000031563">
    <property type="component" value="Unassembled WGS sequence"/>
</dbReference>
<gene>
    <name evidence="1" type="ORF">QY95_02363</name>
</gene>
<protein>
    <submittedName>
        <fullName evidence="1">Uncharacterized protein</fullName>
    </submittedName>
</protein>
<dbReference type="AlphaFoldDB" id="A0A0F5I2N5"/>